<dbReference type="EMBL" id="ML992505">
    <property type="protein sequence ID" value="KAF2224468.1"/>
    <property type="molecule type" value="Genomic_DNA"/>
</dbReference>
<protein>
    <submittedName>
        <fullName evidence="2">Uncharacterized protein</fullName>
    </submittedName>
</protein>
<dbReference type="AlphaFoldDB" id="A0A6A6GFM6"/>
<reference evidence="3" key="1">
    <citation type="journal article" date="2020" name="Stud. Mycol.">
        <title>101 Dothideomycetes genomes: A test case for predicting lifestyles and emergence of pathogens.</title>
        <authorList>
            <person name="Haridas S."/>
            <person name="Albert R."/>
            <person name="Binder M."/>
            <person name="Bloem J."/>
            <person name="LaButti K."/>
            <person name="Salamov A."/>
            <person name="Andreopoulos B."/>
            <person name="Baker S."/>
            <person name="Barry K."/>
            <person name="Bills G."/>
            <person name="Bluhm B."/>
            <person name="Cannon C."/>
            <person name="Castanera R."/>
            <person name="Culley D."/>
            <person name="Daum C."/>
            <person name="Ezra D."/>
            <person name="Gonzalez J."/>
            <person name="Henrissat B."/>
            <person name="Kuo A."/>
            <person name="Liang C."/>
            <person name="Lipzen A."/>
            <person name="Lutzoni F."/>
            <person name="Magnuson J."/>
            <person name="Mondo S."/>
            <person name="Nolan M."/>
            <person name="Ohm R."/>
            <person name="Pangilinan J."/>
            <person name="Park H.-J."/>
            <person name="Ramirez L."/>
            <person name="Alfaro M."/>
            <person name="Sun H."/>
            <person name="Tritt A."/>
            <person name="Yoshinaga Y."/>
            <person name="Zwiers L.-H."/>
            <person name="Turgeon B."/>
            <person name="Goodwin S."/>
            <person name="Spatafora J."/>
            <person name="Crous P."/>
            <person name="Grigoriev I."/>
        </authorList>
    </citation>
    <scope>NUCLEOTIDE SEQUENCE [LARGE SCALE GENOMIC DNA]</scope>
    <source>
        <strain evidence="3">CECT 20119</strain>
    </source>
</reference>
<feature type="region of interest" description="Disordered" evidence="1">
    <location>
        <begin position="133"/>
        <end position="228"/>
    </location>
</feature>
<evidence type="ECO:0000256" key="1">
    <source>
        <dbReference type="SAM" id="MobiDB-lite"/>
    </source>
</evidence>
<sequence length="228" mass="24335">MVCRAQTLNGLLPSSHLLLPEYTDDSLRSASTLRRSRWFPSFVKFMPFYWPTSGSKSMSQMIRSITSSSSEALPISYTCSCLSNLLYYKTRDLSLISPHHHTFIQLNQSHKNSLSTSSPESLSTNLKMSYSSSSSYTSSGRSGGSSRSTGTRTSHGSSRGQSSNANAHDISSSTLSGSNSIHYSSPSGSGSSGSYYSSSSGGSRSHGSSSGSSRSSGSRSAWSTGYNR</sequence>
<keyword evidence="3" id="KW-1185">Reference proteome</keyword>
<evidence type="ECO:0000313" key="2">
    <source>
        <dbReference type="EMBL" id="KAF2224468.1"/>
    </source>
</evidence>
<dbReference type="Proteomes" id="UP000799538">
    <property type="component" value="Unassembled WGS sequence"/>
</dbReference>
<organism evidence="2 3">
    <name type="scientific">Elsinoe ampelina</name>
    <dbReference type="NCBI Taxonomy" id="302913"/>
    <lineage>
        <taxon>Eukaryota</taxon>
        <taxon>Fungi</taxon>
        <taxon>Dikarya</taxon>
        <taxon>Ascomycota</taxon>
        <taxon>Pezizomycotina</taxon>
        <taxon>Dothideomycetes</taxon>
        <taxon>Dothideomycetidae</taxon>
        <taxon>Myriangiales</taxon>
        <taxon>Elsinoaceae</taxon>
        <taxon>Elsinoe</taxon>
    </lineage>
</organism>
<evidence type="ECO:0000313" key="3">
    <source>
        <dbReference type="Proteomes" id="UP000799538"/>
    </source>
</evidence>
<proteinExistence type="predicted"/>
<dbReference type="OrthoDB" id="10637753at2759"/>
<feature type="compositionally biased region" description="Low complexity" evidence="1">
    <location>
        <begin position="133"/>
        <end position="163"/>
    </location>
</feature>
<gene>
    <name evidence="2" type="ORF">BDZ85DRAFT_261013</name>
</gene>
<accession>A0A6A6GFM6</accession>
<feature type="compositionally biased region" description="Low complexity" evidence="1">
    <location>
        <begin position="171"/>
        <end position="220"/>
    </location>
</feature>
<name>A0A6A6GFM6_9PEZI</name>